<keyword evidence="1" id="KW-0732">Signal</keyword>
<feature type="signal peptide" evidence="1">
    <location>
        <begin position="1"/>
        <end position="23"/>
    </location>
</feature>
<gene>
    <name evidence="2" type="ORF">CPB83DRAFT_861733</name>
</gene>
<reference evidence="2" key="1">
    <citation type="submission" date="2020-11" db="EMBL/GenBank/DDBJ databases">
        <authorList>
            <consortium name="DOE Joint Genome Institute"/>
            <person name="Ahrendt S."/>
            <person name="Riley R."/>
            <person name="Andreopoulos W."/>
            <person name="Labutti K."/>
            <person name="Pangilinan J."/>
            <person name="Ruiz-Duenas F.J."/>
            <person name="Barrasa J.M."/>
            <person name="Sanchez-Garcia M."/>
            <person name="Camarero S."/>
            <person name="Miyauchi S."/>
            <person name="Serrano A."/>
            <person name="Linde D."/>
            <person name="Babiker R."/>
            <person name="Drula E."/>
            <person name="Ayuso-Fernandez I."/>
            <person name="Pacheco R."/>
            <person name="Padilla G."/>
            <person name="Ferreira P."/>
            <person name="Barriuso J."/>
            <person name="Kellner H."/>
            <person name="Castanera R."/>
            <person name="Alfaro M."/>
            <person name="Ramirez L."/>
            <person name="Pisabarro A.G."/>
            <person name="Kuo A."/>
            <person name="Tritt A."/>
            <person name="Lipzen A."/>
            <person name="He G."/>
            <person name="Yan M."/>
            <person name="Ng V."/>
            <person name="Cullen D."/>
            <person name="Martin F."/>
            <person name="Rosso M.-N."/>
            <person name="Henrissat B."/>
            <person name="Hibbett D."/>
            <person name="Martinez A.T."/>
            <person name="Grigoriev I.V."/>
        </authorList>
    </citation>
    <scope>NUCLEOTIDE SEQUENCE</scope>
    <source>
        <strain evidence="2">CBS 506.95</strain>
    </source>
</reference>
<name>A0A9P6E803_9AGAR</name>
<evidence type="ECO:0000256" key="1">
    <source>
        <dbReference type="SAM" id="SignalP"/>
    </source>
</evidence>
<dbReference type="Proteomes" id="UP000807306">
    <property type="component" value="Unassembled WGS sequence"/>
</dbReference>
<feature type="chain" id="PRO_5040436157" evidence="1">
    <location>
        <begin position="24"/>
        <end position="98"/>
    </location>
</feature>
<organism evidence="2 3">
    <name type="scientific">Crepidotus variabilis</name>
    <dbReference type="NCBI Taxonomy" id="179855"/>
    <lineage>
        <taxon>Eukaryota</taxon>
        <taxon>Fungi</taxon>
        <taxon>Dikarya</taxon>
        <taxon>Basidiomycota</taxon>
        <taxon>Agaricomycotina</taxon>
        <taxon>Agaricomycetes</taxon>
        <taxon>Agaricomycetidae</taxon>
        <taxon>Agaricales</taxon>
        <taxon>Agaricineae</taxon>
        <taxon>Crepidotaceae</taxon>
        <taxon>Crepidotus</taxon>
    </lineage>
</organism>
<keyword evidence="3" id="KW-1185">Reference proteome</keyword>
<accession>A0A9P6E803</accession>
<comment type="caution">
    <text evidence="2">The sequence shown here is derived from an EMBL/GenBank/DDBJ whole genome shotgun (WGS) entry which is preliminary data.</text>
</comment>
<evidence type="ECO:0000313" key="2">
    <source>
        <dbReference type="EMBL" id="KAF9524170.1"/>
    </source>
</evidence>
<protein>
    <submittedName>
        <fullName evidence="2">Uncharacterized protein</fullName>
    </submittedName>
</protein>
<evidence type="ECO:0000313" key="3">
    <source>
        <dbReference type="Proteomes" id="UP000807306"/>
    </source>
</evidence>
<dbReference type="AlphaFoldDB" id="A0A9P6E803"/>
<dbReference type="EMBL" id="MU157903">
    <property type="protein sequence ID" value="KAF9524170.1"/>
    <property type="molecule type" value="Genomic_DNA"/>
</dbReference>
<sequence length="98" mass="10537">MVAPSRGCRGGVWLISIVGVHVGLTPSPPLVGSTLRSANKVSSVFLPLAYPLNDSSRVSQHLFFSDPFVYGSLDTGSTRFFSHAIWDPDPLNNFLSSS</sequence>
<proteinExistence type="predicted"/>